<dbReference type="RefSeq" id="XP_034242060.1">
    <property type="nucleotide sequence ID" value="XM_034386169.1"/>
</dbReference>
<dbReference type="FunCoup" id="A0A6P8YWW9">
    <property type="interactions" value="3"/>
</dbReference>
<feature type="compositionally biased region" description="Low complexity" evidence="9">
    <location>
        <begin position="362"/>
        <end position="386"/>
    </location>
</feature>
<dbReference type="InterPro" id="IPR020479">
    <property type="entry name" value="HD_metazoa"/>
</dbReference>
<evidence type="ECO:0000256" key="1">
    <source>
        <dbReference type="ARBA" id="ARBA00004123"/>
    </source>
</evidence>
<dbReference type="InterPro" id="IPR052002">
    <property type="entry name" value="Even-skipped_HD"/>
</dbReference>
<comment type="similarity">
    <text evidence="6">Belongs to the even-skipped homeobox family.</text>
</comment>
<evidence type="ECO:0000259" key="10">
    <source>
        <dbReference type="PROSITE" id="PS50071"/>
    </source>
</evidence>
<feature type="region of interest" description="Disordered" evidence="9">
    <location>
        <begin position="349"/>
        <end position="388"/>
    </location>
</feature>
<dbReference type="CTD" id="36039"/>
<dbReference type="PROSITE" id="PS00027">
    <property type="entry name" value="HOMEOBOX_1"/>
    <property type="match status" value="1"/>
</dbReference>
<comment type="subcellular location">
    <subcellularLocation>
        <location evidence="1 7 8">Nucleus</location>
    </subcellularLocation>
</comment>
<feature type="region of interest" description="Disordered" evidence="9">
    <location>
        <begin position="249"/>
        <end position="314"/>
    </location>
</feature>
<dbReference type="CDD" id="cd00086">
    <property type="entry name" value="homeodomain"/>
    <property type="match status" value="1"/>
</dbReference>
<feature type="compositionally biased region" description="Pro residues" evidence="9">
    <location>
        <begin position="272"/>
        <end position="289"/>
    </location>
</feature>
<evidence type="ECO:0000256" key="8">
    <source>
        <dbReference type="RuleBase" id="RU000682"/>
    </source>
</evidence>
<reference evidence="12" key="1">
    <citation type="submission" date="2025-08" db="UniProtKB">
        <authorList>
            <consortium name="RefSeq"/>
        </authorList>
    </citation>
    <scope>IDENTIFICATION</scope>
    <source>
        <tissue evidence="12">Total insect</tissue>
    </source>
</reference>
<name>A0A6P8YWW9_THRPL</name>
<proteinExistence type="inferred from homology"/>
<accession>A0A6P8YWW9</accession>
<feature type="compositionally biased region" description="Basic and acidic residues" evidence="9">
    <location>
        <begin position="99"/>
        <end position="118"/>
    </location>
</feature>
<dbReference type="PANTHER" id="PTHR46294:SF4">
    <property type="entry name" value="SEGMENTATION PROTEIN EVEN-SKIPPED"/>
    <property type="match status" value="1"/>
</dbReference>
<keyword evidence="2" id="KW-0217">Developmental protein</keyword>
<evidence type="ECO:0000256" key="7">
    <source>
        <dbReference type="PROSITE-ProRule" id="PRU00108"/>
    </source>
</evidence>
<evidence type="ECO:0000313" key="11">
    <source>
        <dbReference type="Proteomes" id="UP000515158"/>
    </source>
</evidence>
<sequence length="479" mass="50157">MQSFHSQLELHGLHNMVLKAHHHHHDDNNNSNEAKNILMQHPALQQHPLMMHHHQDSATPSPSCSPVVVDVLPPAYTSPTTSSSSATSPTPSYSMLNARHQDGDSPSKSSKAGDDSKDLSPGNAGNGNSTAEQNLRRYRTAFSRDQLARLEKEFLRENYVSRPRRCELAAQLHLPESTIKVWFQNRRMKDKRNRLALAWPYAVYSDPALAASILQAAAASAGVGVGGLPGLAAAFSPYPLPHYYHPHAHPQAAAHPAHPPPPSSLPRYGYPAAPPMHPLHRPAPTPAAAPQPAVSMAGGVSPLRSPLSSPPCPSTGFLRHGAALGQGLGQGLSPFAAVPSMGTPMPCPLRLSRLSPTHSEHSSGTVSPTTVSPTAASPGAASPAGADAAEDCDGSGSCRCGIVNCVASSSASATLSTPSLSSSAAAVSRLLMASASLPPAPLAAHRKGLGTTTITDNGVTVHHEPEPPKLFQPYKTETA</sequence>
<dbReference type="OrthoDB" id="6159439at2759"/>
<dbReference type="InterPro" id="IPR009057">
    <property type="entry name" value="Homeodomain-like_sf"/>
</dbReference>
<dbReference type="Proteomes" id="UP000515158">
    <property type="component" value="Unplaced"/>
</dbReference>
<keyword evidence="11" id="KW-1185">Reference proteome</keyword>
<feature type="domain" description="Homeobox" evidence="10">
    <location>
        <begin position="133"/>
        <end position="193"/>
    </location>
</feature>
<dbReference type="SUPFAM" id="SSF46689">
    <property type="entry name" value="Homeodomain-like"/>
    <property type="match status" value="1"/>
</dbReference>
<dbReference type="Gene3D" id="1.10.10.60">
    <property type="entry name" value="Homeodomain-like"/>
    <property type="match status" value="1"/>
</dbReference>
<dbReference type="GO" id="GO:0000978">
    <property type="term" value="F:RNA polymerase II cis-regulatory region sequence-specific DNA binding"/>
    <property type="evidence" value="ECO:0007669"/>
    <property type="project" value="TreeGrafter"/>
</dbReference>
<dbReference type="InterPro" id="IPR001356">
    <property type="entry name" value="HD"/>
</dbReference>
<organism evidence="12">
    <name type="scientific">Thrips palmi</name>
    <name type="common">Melon thrips</name>
    <dbReference type="NCBI Taxonomy" id="161013"/>
    <lineage>
        <taxon>Eukaryota</taxon>
        <taxon>Metazoa</taxon>
        <taxon>Ecdysozoa</taxon>
        <taxon>Arthropoda</taxon>
        <taxon>Hexapoda</taxon>
        <taxon>Insecta</taxon>
        <taxon>Pterygota</taxon>
        <taxon>Neoptera</taxon>
        <taxon>Paraneoptera</taxon>
        <taxon>Thysanoptera</taxon>
        <taxon>Terebrantia</taxon>
        <taxon>Thripoidea</taxon>
        <taxon>Thripidae</taxon>
        <taxon>Thrips</taxon>
    </lineage>
</organism>
<evidence type="ECO:0000313" key="12">
    <source>
        <dbReference type="RefSeq" id="XP_034242060.1"/>
    </source>
</evidence>
<dbReference type="PRINTS" id="PR00024">
    <property type="entry name" value="HOMEOBOX"/>
</dbReference>
<dbReference type="PROSITE" id="PS50071">
    <property type="entry name" value="HOMEOBOX_2"/>
    <property type="match status" value="1"/>
</dbReference>
<dbReference type="SMART" id="SM00389">
    <property type="entry name" value="HOX"/>
    <property type="match status" value="1"/>
</dbReference>
<feature type="DNA-binding region" description="Homeobox" evidence="7">
    <location>
        <begin position="135"/>
        <end position="194"/>
    </location>
</feature>
<keyword evidence="3 7" id="KW-0238">DNA-binding</keyword>
<keyword evidence="5 7" id="KW-0539">Nucleus</keyword>
<dbReference type="PANTHER" id="PTHR46294">
    <property type="entry name" value="SEGMENTATION PROTEIN EVEN-SKIPPED"/>
    <property type="match status" value="1"/>
</dbReference>
<dbReference type="GO" id="GO:0000981">
    <property type="term" value="F:DNA-binding transcription factor activity, RNA polymerase II-specific"/>
    <property type="evidence" value="ECO:0007669"/>
    <property type="project" value="InterPro"/>
</dbReference>
<dbReference type="KEGG" id="tpal:117645770"/>
<evidence type="ECO:0000256" key="5">
    <source>
        <dbReference type="ARBA" id="ARBA00023242"/>
    </source>
</evidence>
<gene>
    <name evidence="12" type="primary">LOC117645770</name>
</gene>
<evidence type="ECO:0000256" key="3">
    <source>
        <dbReference type="ARBA" id="ARBA00023125"/>
    </source>
</evidence>
<evidence type="ECO:0000256" key="2">
    <source>
        <dbReference type="ARBA" id="ARBA00022473"/>
    </source>
</evidence>
<feature type="region of interest" description="Disordered" evidence="9">
    <location>
        <begin position="456"/>
        <end position="479"/>
    </location>
</feature>
<evidence type="ECO:0000256" key="6">
    <source>
        <dbReference type="ARBA" id="ARBA00038449"/>
    </source>
</evidence>
<dbReference type="GeneID" id="117645770"/>
<evidence type="ECO:0000256" key="4">
    <source>
        <dbReference type="ARBA" id="ARBA00023155"/>
    </source>
</evidence>
<dbReference type="InParanoid" id="A0A6P8YWW9"/>
<keyword evidence="4 7" id="KW-0371">Homeobox</keyword>
<evidence type="ECO:0000256" key="9">
    <source>
        <dbReference type="SAM" id="MobiDB-lite"/>
    </source>
</evidence>
<dbReference type="Pfam" id="PF00046">
    <property type="entry name" value="Homeodomain"/>
    <property type="match status" value="1"/>
</dbReference>
<dbReference type="AlphaFoldDB" id="A0A6P8YWW9"/>
<feature type="compositionally biased region" description="Low complexity" evidence="9">
    <location>
        <begin position="75"/>
        <end position="94"/>
    </location>
</feature>
<protein>
    <submittedName>
        <fullName evidence="12">Segmentation protein even-skipped</fullName>
    </submittedName>
</protein>
<dbReference type="GO" id="GO:0005634">
    <property type="term" value="C:nucleus"/>
    <property type="evidence" value="ECO:0007669"/>
    <property type="project" value="UniProtKB-SubCell"/>
</dbReference>
<dbReference type="InterPro" id="IPR017970">
    <property type="entry name" value="Homeobox_CS"/>
</dbReference>
<feature type="region of interest" description="Disordered" evidence="9">
    <location>
        <begin position="75"/>
        <end position="134"/>
    </location>
</feature>